<reference evidence="2 3" key="1">
    <citation type="submission" date="2019-07" db="EMBL/GenBank/DDBJ databases">
        <authorList>
            <person name="Kim J."/>
        </authorList>
    </citation>
    <scope>NUCLEOTIDE SEQUENCE [LARGE SCALE GENOMIC DNA]</scope>
    <source>
        <strain evidence="2 3">G13</strain>
    </source>
</reference>
<keyword evidence="3" id="KW-1185">Reference proteome</keyword>
<dbReference type="EMBL" id="VNJJ01000006">
    <property type="protein sequence ID" value="TVX99875.1"/>
    <property type="molecule type" value="Genomic_DNA"/>
</dbReference>
<dbReference type="OrthoDB" id="9813911at2"/>
<dbReference type="Proteomes" id="UP000316330">
    <property type="component" value="Unassembled WGS sequence"/>
</dbReference>
<keyword evidence="1" id="KW-1133">Transmembrane helix</keyword>
<evidence type="ECO:0000256" key="1">
    <source>
        <dbReference type="SAM" id="Phobius"/>
    </source>
</evidence>
<dbReference type="RefSeq" id="WP_144702273.1">
    <property type="nucleotide sequence ID" value="NZ_VNJJ01000006.1"/>
</dbReference>
<gene>
    <name evidence="2" type="ORF">FPZ45_13135</name>
</gene>
<sequence>MNKKLIRIEGLAVLVLGTYLYFSNGYNWAVFLLLLMLPDLSMIGYAFSKKTGAHTYNFAHTFVTPLLLLLAGLIFSVDFLMMIGFIWMVHIGMDRMMGYGLKYETDFKDTHIQRL</sequence>
<proteinExistence type="predicted"/>
<protein>
    <submittedName>
        <fullName evidence="2">DUF4260 family protein</fullName>
    </submittedName>
</protein>
<evidence type="ECO:0000313" key="2">
    <source>
        <dbReference type="EMBL" id="TVX99875.1"/>
    </source>
</evidence>
<evidence type="ECO:0000313" key="3">
    <source>
        <dbReference type="Proteomes" id="UP000316330"/>
    </source>
</evidence>
<dbReference type="AlphaFoldDB" id="A0A559JJ17"/>
<keyword evidence="1" id="KW-0812">Transmembrane</keyword>
<organism evidence="2 3">
    <name type="scientific">Cohnella terricola</name>
    <dbReference type="NCBI Taxonomy" id="1289167"/>
    <lineage>
        <taxon>Bacteria</taxon>
        <taxon>Bacillati</taxon>
        <taxon>Bacillota</taxon>
        <taxon>Bacilli</taxon>
        <taxon>Bacillales</taxon>
        <taxon>Paenibacillaceae</taxon>
        <taxon>Cohnella</taxon>
    </lineage>
</organism>
<keyword evidence="1" id="KW-0472">Membrane</keyword>
<accession>A0A559JJ17</accession>
<comment type="caution">
    <text evidence="2">The sequence shown here is derived from an EMBL/GenBank/DDBJ whole genome shotgun (WGS) entry which is preliminary data.</text>
</comment>
<name>A0A559JJ17_9BACL</name>
<dbReference type="Pfam" id="PF14079">
    <property type="entry name" value="DUF4260"/>
    <property type="match status" value="1"/>
</dbReference>
<dbReference type="InterPro" id="IPR025356">
    <property type="entry name" value="DUF4260"/>
</dbReference>
<feature type="transmembrane region" description="Helical" evidence="1">
    <location>
        <begin position="67"/>
        <end position="89"/>
    </location>
</feature>